<dbReference type="InterPro" id="IPR015414">
    <property type="entry name" value="TMEM64"/>
</dbReference>
<reference evidence="10" key="1">
    <citation type="submission" date="2020-11" db="EMBL/GenBank/DDBJ databases">
        <title>Nocardia NEAU-351.nov., a novel actinomycete isolated from the cow dung.</title>
        <authorList>
            <person name="Zhang X."/>
        </authorList>
    </citation>
    <scope>NUCLEOTIDE SEQUENCE</scope>
    <source>
        <strain evidence="10">NEAU-351</strain>
    </source>
</reference>
<dbReference type="AlphaFoldDB" id="A0A931ICD9"/>
<dbReference type="Proteomes" id="UP000655751">
    <property type="component" value="Unassembled WGS sequence"/>
</dbReference>
<evidence type="ECO:0000313" key="11">
    <source>
        <dbReference type="Proteomes" id="UP000655751"/>
    </source>
</evidence>
<feature type="compositionally biased region" description="Low complexity" evidence="8">
    <location>
        <begin position="232"/>
        <end position="247"/>
    </location>
</feature>
<feature type="transmembrane region" description="Helical" evidence="7">
    <location>
        <begin position="152"/>
        <end position="176"/>
    </location>
</feature>
<dbReference type="Pfam" id="PF09335">
    <property type="entry name" value="VTT_dom"/>
    <property type="match status" value="1"/>
</dbReference>
<keyword evidence="6 7" id="KW-0472">Membrane</keyword>
<dbReference type="InterPro" id="IPR032816">
    <property type="entry name" value="VTT_dom"/>
</dbReference>
<dbReference type="PANTHER" id="PTHR12677">
    <property type="entry name" value="GOLGI APPARATUS MEMBRANE PROTEIN TVP38-RELATED"/>
    <property type="match status" value="1"/>
</dbReference>
<dbReference type="PANTHER" id="PTHR12677:SF58">
    <property type="entry name" value="TVP38_TMEM64 FAMILY MEMBRANE PROTEIN RV0625C"/>
    <property type="match status" value="1"/>
</dbReference>
<feature type="region of interest" description="Disordered" evidence="8">
    <location>
        <begin position="224"/>
        <end position="247"/>
    </location>
</feature>
<evidence type="ECO:0000256" key="1">
    <source>
        <dbReference type="ARBA" id="ARBA00004651"/>
    </source>
</evidence>
<feature type="transmembrane region" description="Helical" evidence="7">
    <location>
        <begin position="196"/>
        <end position="215"/>
    </location>
</feature>
<evidence type="ECO:0000256" key="2">
    <source>
        <dbReference type="ARBA" id="ARBA00008640"/>
    </source>
</evidence>
<evidence type="ECO:0000256" key="5">
    <source>
        <dbReference type="ARBA" id="ARBA00022989"/>
    </source>
</evidence>
<accession>A0A931ICD9</accession>
<keyword evidence="4 7" id="KW-0812">Transmembrane</keyword>
<feature type="transmembrane region" description="Helical" evidence="7">
    <location>
        <begin position="82"/>
        <end position="106"/>
    </location>
</feature>
<name>A0A931ICD9_9NOCA</name>
<sequence length="247" mass="25324">MSDDDTPATGRWQHAARLAACVAVLLGMFYLVAVARVIDIESVRSMVAATGPAAPLVYVAVSAALGAALVPGPILAAGSGLMFGPLVGTFVTLGATVGTAVVAAFLGARAGRDSTRGLLGTERTQRIDAGIERYGLWAVVGQRFVPGIPDTMASYVFGACGVPLWQMAVGSFIGSAPRAFVYTALGASIGEMSAPLAYTAITVWCVTAVAGAFAAHRGYRGLRRETRDTDSTRPTSPTDDPSAPSTA</sequence>
<comment type="subcellular location">
    <subcellularLocation>
        <location evidence="1 7">Cell membrane</location>
        <topology evidence="1 7">Multi-pass membrane protein</topology>
    </subcellularLocation>
</comment>
<evidence type="ECO:0000313" key="10">
    <source>
        <dbReference type="EMBL" id="MBH0777961.1"/>
    </source>
</evidence>
<proteinExistence type="inferred from homology"/>
<evidence type="ECO:0000256" key="7">
    <source>
        <dbReference type="RuleBase" id="RU366058"/>
    </source>
</evidence>
<evidence type="ECO:0000256" key="8">
    <source>
        <dbReference type="SAM" id="MobiDB-lite"/>
    </source>
</evidence>
<feature type="transmembrane region" description="Helical" evidence="7">
    <location>
        <begin position="15"/>
        <end position="35"/>
    </location>
</feature>
<dbReference type="GO" id="GO:0005886">
    <property type="term" value="C:plasma membrane"/>
    <property type="evidence" value="ECO:0007669"/>
    <property type="project" value="UniProtKB-SubCell"/>
</dbReference>
<comment type="similarity">
    <text evidence="2 7">Belongs to the TVP38/TMEM64 family.</text>
</comment>
<feature type="transmembrane region" description="Helical" evidence="7">
    <location>
        <begin position="56"/>
        <end position="76"/>
    </location>
</feature>
<evidence type="ECO:0000256" key="4">
    <source>
        <dbReference type="ARBA" id="ARBA00022692"/>
    </source>
</evidence>
<keyword evidence="11" id="KW-1185">Reference proteome</keyword>
<protein>
    <recommendedName>
        <fullName evidence="7">TVP38/TMEM64 family membrane protein</fullName>
    </recommendedName>
</protein>
<comment type="caution">
    <text evidence="10">The sequence shown here is derived from an EMBL/GenBank/DDBJ whole genome shotgun (WGS) entry which is preliminary data.</text>
</comment>
<dbReference type="RefSeq" id="WP_196150271.1">
    <property type="nucleotide sequence ID" value="NZ_JADMLG010000006.1"/>
</dbReference>
<keyword evidence="5 7" id="KW-1133">Transmembrane helix</keyword>
<gene>
    <name evidence="10" type="ORF">IT779_16920</name>
</gene>
<organism evidence="10 11">
    <name type="scientific">Nocardia bovistercoris</name>
    <dbReference type="NCBI Taxonomy" id="2785916"/>
    <lineage>
        <taxon>Bacteria</taxon>
        <taxon>Bacillati</taxon>
        <taxon>Actinomycetota</taxon>
        <taxon>Actinomycetes</taxon>
        <taxon>Mycobacteriales</taxon>
        <taxon>Nocardiaceae</taxon>
        <taxon>Nocardia</taxon>
    </lineage>
</organism>
<feature type="domain" description="VTT" evidence="9">
    <location>
        <begin position="70"/>
        <end position="187"/>
    </location>
</feature>
<evidence type="ECO:0000256" key="3">
    <source>
        <dbReference type="ARBA" id="ARBA00022475"/>
    </source>
</evidence>
<dbReference type="EMBL" id="JADMLG010000006">
    <property type="protein sequence ID" value="MBH0777961.1"/>
    <property type="molecule type" value="Genomic_DNA"/>
</dbReference>
<evidence type="ECO:0000259" key="9">
    <source>
        <dbReference type="Pfam" id="PF09335"/>
    </source>
</evidence>
<evidence type="ECO:0000256" key="6">
    <source>
        <dbReference type="ARBA" id="ARBA00023136"/>
    </source>
</evidence>
<keyword evidence="3 7" id="KW-1003">Cell membrane</keyword>